<organism evidence="1 2">
    <name type="scientific">Mycoplasmopsis agassizii</name>
    <dbReference type="NCBI Taxonomy" id="33922"/>
    <lineage>
        <taxon>Bacteria</taxon>
        <taxon>Bacillati</taxon>
        <taxon>Mycoplasmatota</taxon>
        <taxon>Mycoplasmoidales</taxon>
        <taxon>Metamycoplasmataceae</taxon>
        <taxon>Mycoplasmopsis</taxon>
    </lineage>
</organism>
<dbReference type="EMBL" id="NQNY01000001">
    <property type="protein sequence ID" value="PAK21760.1"/>
    <property type="molecule type" value="Genomic_DNA"/>
</dbReference>
<evidence type="ECO:0000313" key="2">
    <source>
        <dbReference type="Proteomes" id="UP000216943"/>
    </source>
</evidence>
<comment type="caution">
    <text evidence="1">The sequence shown here is derived from an EMBL/GenBank/DDBJ whole genome shotgun (WGS) entry which is preliminary data.</text>
</comment>
<protein>
    <submittedName>
        <fullName evidence="1">Uncharacterized protein</fullName>
    </submittedName>
</protein>
<dbReference type="AlphaFoldDB" id="A0A269TKT3"/>
<dbReference type="Proteomes" id="UP000216943">
    <property type="component" value="Unassembled WGS sequence"/>
</dbReference>
<proteinExistence type="predicted"/>
<dbReference type="RefSeq" id="WP_095334417.1">
    <property type="nucleotide sequence ID" value="NZ_NQNY01000001.1"/>
</dbReference>
<gene>
    <name evidence="1" type="ORF">CJJ23_00240</name>
</gene>
<evidence type="ECO:0000313" key="1">
    <source>
        <dbReference type="EMBL" id="PAK21760.1"/>
    </source>
</evidence>
<name>A0A269TKT3_9BACT</name>
<reference evidence="2" key="1">
    <citation type="submission" date="2017-08" db="EMBL/GenBank/DDBJ databases">
        <authorList>
            <person name="Alvarez-Ponce D."/>
            <person name="Weitzman C.L."/>
            <person name="Tillett R.L."/>
            <person name="Sandmeier F.C."/>
            <person name="Tracy C.R."/>
        </authorList>
    </citation>
    <scope>NUCLEOTIDE SEQUENCE [LARGE SCALE GENOMIC DNA]</scope>
    <source>
        <strain evidence="2">723</strain>
    </source>
</reference>
<accession>A0A269TKT3</accession>
<sequence>MLETYDDEYFKDNKLVLLSAYGYESNNDLFNNFIENSYDLKLKDNELVFTIFKKASHPINDAVTPQDHVVFENKSKDEGQLMHIADGWRQHTLFFKLPKNLILLKKKLKVIIEIETNSFYSI</sequence>